<dbReference type="STRING" id="3076.A0A2P6TB65"/>
<dbReference type="GO" id="GO:0006270">
    <property type="term" value="P:DNA replication initiation"/>
    <property type="evidence" value="ECO:0007669"/>
    <property type="project" value="TreeGrafter"/>
</dbReference>
<feature type="compositionally biased region" description="Low complexity" evidence="2">
    <location>
        <begin position="931"/>
        <end position="949"/>
    </location>
</feature>
<feature type="compositionally biased region" description="Low complexity" evidence="2">
    <location>
        <begin position="1079"/>
        <end position="1088"/>
    </location>
</feature>
<gene>
    <name evidence="4" type="ORF">C2E21_9537</name>
</gene>
<dbReference type="PANTHER" id="PTHR13561:SF20">
    <property type="entry name" value="DNA TOPOISOMERASE 2-BINDING PROTEIN 1"/>
    <property type="match status" value="1"/>
</dbReference>
<dbReference type="OrthoDB" id="251770at2759"/>
<dbReference type="SUPFAM" id="SSF52113">
    <property type="entry name" value="BRCT domain"/>
    <property type="match status" value="4"/>
</dbReference>
<dbReference type="CDD" id="cd17731">
    <property type="entry name" value="BRCT_TopBP1_rpt2_like"/>
    <property type="match status" value="2"/>
</dbReference>
<dbReference type="SMART" id="SM00292">
    <property type="entry name" value="BRCT"/>
    <property type="match status" value="3"/>
</dbReference>
<dbReference type="EMBL" id="LHPG02000029">
    <property type="protein sequence ID" value="PRW05788.1"/>
    <property type="molecule type" value="Genomic_DNA"/>
</dbReference>
<feature type="compositionally biased region" description="Low complexity" evidence="2">
    <location>
        <begin position="726"/>
        <end position="737"/>
    </location>
</feature>
<evidence type="ECO:0000256" key="2">
    <source>
        <dbReference type="SAM" id="MobiDB-lite"/>
    </source>
</evidence>
<dbReference type="GO" id="GO:0033314">
    <property type="term" value="P:mitotic DNA replication checkpoint signaling"/>
    <property type="evidence" value="ECO:0007669"/>
    <property type="project" value="TreeGrafter"/>
</dbReference>
<dbReference type="InterPro" id="IPR001357">
    <property type="entry name" value="BRCT_dom"/>
</dbReference>
<dbReference type="AlphaFoldDB" id="A0A2P6TB65"/>
<feature type="domain" description="BRCT" evidence="3">
    <location>
        <begin position="1"/>
        <end position="92"/>
    </location>
</feature>
<dbReference type="Proteomes" id="UP000239899">
    <property type="component" value="Unassembled WGS sequence"/>
</dbReference>
<feature type="compositionally biased region" description="Pro residues" evidence="2">
    <location>
        <begin position="738"/>
        <end position="747"/>
    </location>
</feature>
<dbReference type="PROSITE" id="PS50172">
    <property type="entry name" value="BRCT"/>
    <property type="match status" value="3"/>
</dbReference>
<name>A0A2P6TB65_CHLSO</name>
<dbReference type="Pfam" id="PF12738">
    <property type="entry name" value="PTCB-BRCT"/>
    <property type="match status" value="2"/>
</dbReference>
<feature type="compositionally biased region" description="Low complexity" evidence="2">
    <location>
        <begin position="748"/>
        <end position="761"/>
    </location>
</feature>
<feature type="region of interest" description="Disordered" evidence="2">
    <location>
        <begin position="231"/>
        <end position="262"/>
    </location>
</feature>
<feature type="compositionally biased region" description="Low complexity" evidence="2">
    <location>
        <begin position="993"/>
        <end position="1019"/>
    </location>
</feature>
<evidence type="ECO:0000256" key="1">
    <source>
        <dbReference type="ARBA" id="ARBA00022737"/>
    </source>
</evidence>
<proteinExistence type="predicted"/>
<dbReference type="GO" id="GO:0016853">
    <property type="term" value="F:isomerase activity"/>
    <property type="evidence" value="ECO:0007669"/>
    <property type="project" value="UniProtKB-KW"/>
</dbReference>
<feature type="compositionally biased region" description="Low complexity" evidence="2">
    <location>
        <begin position="887"/>
        <end position="907"/>
    </location>
</feature>
<feature type="region of interest" description="Disordered" evidence="2">
    <location>
        <begin position="1050"/>
        <end position="1152"/>
    </location>
</feature>
<dbReference type="InterPro" id="IPR036420">
    <property type="entry name" value="BRCT_dom_sf"/>
</dbReference>
<organism evidence="4 5">
    <name type="scientific">Chlorella sorokiniana</name>
    <name type="common">Freshwater green alga</name>
    <dbReference type="NCBI Taxonomy" id="3076"/>
    <lineage>
        <taxon>Eukaryota</taxon>
        <taxon>Viridiplantae</taxon>
        <taxon>Chlorophyta</taxon>
        <taxon>core chlorophytes</taxon>
        <taxon>Trebouxiophyceae</taxon>
        <taxon>Chlorellales</taxon>
        <taxon>Chlorellaceae</taxon>
        <taxon>Chlorella clade</taxon>
        <taxon>Chlorella</taxon>
    </lineage>
</organism>
<sequence length="1200" mass="124732">MADWLTGHWVLITAVHPREREELARLVAQAGGESQTAFSVRDPPHLVITRSVRSPKYRALLRAHPHTPVVTPDWLTASAQAGRLLSYADYKAGPFTGLTVCFSGLSASRKTALATLVVQNGGQHSPALDKRCTHLVTNSTDSEKYRFAVREGIVVVTTRWVDASLEAEWCQDEAPHALQDDSGGPHEGAGQSGEGGAAALLPPLAAGAEPTAALRAPPTAALLEETTTLSELAPGGSGAVPAAAVEPTAAAPTARGPSRLQRGARAADLAAVRAAEAAAAAEEDHQPGAALQAAAAGQAGPAALQAAPARMPTQEELDEQLEWDDDTPTFLDAVRLKLMGCSQAELREALGLVRQGAAKRFADWRDDLNHLVVGSELGPGEAAEASDFLSTHRACVPVSLHWLRESVAAQQRLRPDGFTVPFSRLAQHRRQLPALERVEAAGRVERSASFCSQASDGDVDSEIGRPVMVVSGPLEGCYFTLAAIRGSEVEARARRLIQESGGRVFTETTLARVLDKSRAFAICPPSLVATEATQLRSNCPDFKLVDERQRFTMYWLECSLLGGGPLPPSRGAPLYQPLPYPLPLTGMAEVIACTSGYDPPIREAIARHVETLGGRVTDSMTRRNTHLILPIATGRKYEFSDAFGVIPVTADWLVDTMMLGRRQPESHYRPRPPPEQPANAAAGAANRLPAAGAPEASRGSGGMHGVTHIGVTQIGVTQIGAGFAPEQQAAGGRRAGAPPLPPPPPPQQQQQQEVAPPVDQPSRQQLVLPPPPGPQQEAPGGTGGRRPTLRERLRANQAAAAGAAGGGWPAEVQQQQQQPVNDENAAGQGSNSGGGAGDLLQLGGKKQLTTRFQPPQAAAQRPQQAAAQQPQQRTALDDAMDSLGVGAQQAAAAAAPQQAPQQAQQQQVPSMFESLFGPSPHGSPAVPPAATPGGAAAPPDAAAAVVPGGVKREPPSQRPSPKQPAGRSSGRAKRSSSRLRPAEPPQPSPAEPEQPTEVGADDAAQQPVAAEQAAAAAAAGGSEPQEDMAKAIDSLGRLLGGLPAEAPARIGSQLDALMPPPPARTRTGSRRGASAPAESSVSNGSASGSRGGRGAKRPLNDDGAASGGSSGRAQPVRRSGRGRATDLQQAPHLEMSQQVGYADSLDDLPARMPTRSASVTHNQLLKQRLAAQAAGGAAGQGERRGAAAESSADPLADLLK</sequence>
<feature type="compositionally biased region" description="Low complexity" evidence="2">
    <location>
        <begin position="813"/>
        <end position="829"/>
    </location>
</feature>
<feature type="domain" description="BRCT" evidence="3">
    <location>
        <begin position="579"/>
        <end position="670"/>
    </location>
</feature>
<keyword evidence="5" id="KW-1185">Reference proteome</keyword>
<feature type="region of interest" description="Disordered" evidence="2">
    <location>
        <begin position="663"/>
        <end position="683"/>
    </location>
</feature>
<protein>
    <submittedName>
        <fullName evidence="4">DNA topoisomerase 2-binding 1</fullName>
    </submittedName>
</protein>
<dbReference type="InterPro" id="IPR059215">
    <property type="entry name" value="BRCT2_TopBP1-like"/>
</dbReference>
<keyword evidence="1" id="KW-0677">Repeat</keyword>
<dbReference type="PANTHER" id="PTHR13561">
    <property type="entry name" value="DNA REPLICATION REGULATOR DPB11-RELATED"/>
    <property type="match status" value="1"/>
</dbReference>
<feature type="compositionally biased region" description="Low complexity" evidence="2">
    <location>
        <begin position="838"/>
        <end position="873"/>
    </location>
</feature>
<dbReference type="GO" id="GO:0007095">
    <property type="term" value="P:mitotic G2 DNA damage checkpoint signaling"/>
    <property type="evidence" value="ECO:0007669"/>
    <property type="project" value="TreeGrafter"/>
</dbReference>
<feature type="domain" description="BRCT" evidence="3">
    <location>
        <begin position="90"/>
        <end position="178"/>
    </location>
</feature>
<comment type="caution">
    <text evidence="4">The sequence shown here is derived from an EMBL/GenBank/DDBJ whole genome shotgun (WGS) entry which is preliminary data.</text>
</comment>
<feature type="compositionally biased region" description="Low complexity" evidence="2">
    <location>
        <begin position="231"/>
        <end position="254"/>
    </location>
</feature>
<evidence type="ECO:0000259" key="3">
    <source>
        <dbReference type="PROSITE" id="PS50172"/>
    </source>
</evidence>
<reference evidence="4 5" key="1">
    <citation type="journal article" date="2018" name="Plant J.">
        <title>Genome sequences of Chlorella sorokiniana UTEX 1602 and Micractinium conductrix SAG 241.80: implications to maltose excretion by a green alga.</title>
        <authorList>
            <person name="Arriola M.B."/>
            <person name="Velmurugan N."/>
            <person name="Zhang Y."/>
            <person name="Plunkett M.H."/>
            <person name="Hondzo H."/>
            <person name="Barney B.M."/>
        </authorList>
    </citation>
    <scope>NUCLEOTIDE SEQUENCE [LARGE SCALE GENOMIC DNA]</scope>
    <source>
        <strain evidence="5">UTEX 1602</strain>
    </source>
</reference>
<feature type="region of interest" description="Disordered" evidence="2">
    <location>
        <begin position="726"/>
        <end position="1032"/>
    </location>
</feature>
<evidence type="ECO:0000313" key="4">
    <source>
        <dbReference type="EMBL" id="PRW05788.1"/>
    </source>
</evidence>
<feature type="region of interest" description="Disordered" evidence="2">
    <location>
        <begin position="1171"/>
        <end position="1200"/>
    </location>
</feature>
<accession>A0A2P6TB65</accession>
<evidence type="ECO:0000313" key="5">
    <source>
        <dbReference type="Proteomes" id="UP000239899"/>
    </source>
</evidence>
<feature type="region of interest" description="Disordered" evidence="2">
    <location>
        <begin position="176"/>
        <end position="198"/>
    </location>
</feature>
<feature type="compositionally biased region" description="Pro residues" evidence="2">
    <location>
        <begin position="982"/>
        <end position="992"/>
    </location>
</feature>
<feature type="compositionally biased region" description="Gly residues" evidence="2">
    <location>
        <begin position="185"/>
        <end position="196"/>
    </location>
</feature>
<dbReference type="Gene3D" id="3.40.50.10190">
    <property type="entry name" value="BRCT domain"/>
    <property type="match status" value="4"/>
</dbReference>